<dbReference type="InterPro" id="IPR009279">
    <property type="entry name" value="Portal_Mu"/>
</dbReference>
<dbReference type="EMBL" id="LR798285">
    <property type="protein sequence ID" value="CAB5220282.1"/>
    <property type="molecule type" value="Genomic_DNA"/>
</dbReference>
<evidence type="ECO:0008006" key="3">
    <source>
        <dbReference type="Google" id="ProtNLM"/>
    </source>
</evidence>
<dbReference type="Pfam" id="PF06074">
    <property type="entry name" value="Portal_Mu"/>
    <property type="match status" value="1"/>
</dbReference>
<feature type="region of interest" description="Disordered" evidence="1">
    <location>
        <begin position="425"/>
        <end position="451"/>
    </location>
</feature>
<protein>
    <recommendedName>
        <fullName evidence="3">Portal protein</fullName>
    </recommendedName>
</protein>
<organism evidence="2">
    <name type="scientific">uncultured Caudovirales phage</name>
    <dbReference type="NCBI Taxonomy" id="2100421"/>
    <lineage>
        <taxon>Viruses</taxon>
        <taxon>Duplodnaviria</taxon>
        <taxon>Heunggongvirae</taxon>
        <taxon>Uroviricota</taxon>
        <taxon>Caudoviricetes</taxon>
        <taxon>Peduoviridae</taxon>
        <taxon>Maltschvirus</taxon>
        <taxon>Maltschvirus maltsch</taxon>
    </lineage>
</organism>
<name>A0A6J7WUB9_9CAUD</name>
<evidence type="ECO:0000256" key="1">
    <source>
        <dbReference type="SAM" id="MobiDB-lite"/>
    </source>
</evidence>
<accession>A0A6J7WUB9</accession>
<sequence>MTIEEEKQPLEFRSDIIGSTGLRQYGGFIAEEFLPDLVGIKGARLYREMGDNDATVGAVLFAIKTLIRQSDWSVQAVDETPEAEAAKQFVEEVMHDMTVPWSTVLNEACSMFDYGYAPMEIIWKRRGGPDKQDSTQRSAYSDGKIGIRAISLRAQNTVVRWQIDPEDGSIDGFWQQPFSGAMKYIPIQKLLLFRTTDEKNNPEGRSILRSAYRAYYFKKRIEEIEAIGIERDMAGLPVAYLPSRYFRKDADNFDKAILAQWQQLVTTIRRDQKEGIVMPGDRDDKGNLMFELKLLSTAGSRTFDTSKIIDRYNRAIATSVLADFIFLGQQSVGSFALSSDKTALFATAVGAFTRVIEDTFNRHLLPRLWELNSLDPELMPQMRCGDLEKPNVGELSTFIQQLVGAGAQMFPDRELENHLRAAAGLPLAPEDGPDAPAGDITGASDAATNEE</sequence>
<gene>
    <name evidence="2" type="ORF">UFOVP233_37</name>
</gene>
<evidence type="ECO:0000313" key="2">
    <source>
        <dbReference type="EMBL" id="CAB5220282.1"/>
    </source>
</evidence>
<reference evidence="2" key="1">
    <citation type="submission" date="2020-05" db="EMBL/GenBank/DDBJ databases">
        <authorList>
            <person name="Chiriac C."/>
            <person name="Salcher M."/>
            <person name="Ghai R."/>
            <person name="Kavagutti S V."/>
        </authorList>
    </citation>
    <scope>NUCLEOTIDE SEQUENCE</scope>
</reference>
<proteinExistence type="predicted"/>